<dbReference type="Pfam" id="PF14016">
    <property type="entry name" value="DUF4232"/>
    <property type="match status" value="1"/>
</dbReference>
<feature type="compositionally biased region" description="Low complexity" evidence="1">
    <location>
        <begin position="184"/>
        <end position="193"/>
    </location>
</feature>
<dbReference type="EMBL" id="JAAFYZ010000324">
    <property type="protein sequence ID" value="MBS2554133.1"/>
    <property type="molecule type" value="Genomic_DNA"/>
</dbReference>
<dbReference type="InterPro" id="IPR025326">
    <property type="entry name" value="DUF4232"/>
</dbReference>
<evidence type="ECO:0000313" key="3">
    <source>
        <dbReference type="EMBL" id="MBS2554133.1"/>
    </source>
</evidence>
<dbReference type="Proteomes" id="UP000730482">
    <property type="component" value="Unassembled WGS sequence"/>
</dbReference>
<gene>
    <name evidence="3" type="ORF">KGQ19_45495</name>
</gene>
<reference evidence="3 4" key="1">
    <citation type="submission" date="2020-02" db="EMBL/GenBank/DDBJ databases">
        <title>Acidophilic actinobacteria isolated from forest soil.</title>
        <authorList>
            <person name="Golinska P."/>
        </authorList>
    </citation>
    <scope>NUCLEOTIDE SEQUENCE [LARGE SCALE GENOMIC DNA]</scope>
    <source>
        <strain evidence="3 4">NL8</strain>
    </source>
</reference>
<proteinExistence type="predicted"/>
<protein>
    <submittedName>
        <fullName evidence="3">DUF4232 domain-containing protein</fullName>
    </submittedName>
</protein>
<name>A0ABS5L6Z6_9ACTN</name>
<dbReference type="RefSeq" id="WP_212021331.1">
    <property type="nucleotide sequence ID" value="NZ_JAAFYZ010000324.1"/>
</dbReference>
<accession>A0ABS5L6Z6</accession>
<evidence type="ECO:0000313" key="4">
    <source>
        <dbReference type="Proteomes" id="UP000730482"/>
    </source>
</evidence>
<keyword evidence="4" id="KW-1185">Reference proteome</keyword>
<feature type="region of interest" description="Disordered" evidence="1">
    <location>
        <begin position="34"/>
        <end position="91"/>
    </location>
</feature>
<evidence type="ECO:0000256" key="1">
    <source>
        <dbReference type="SAM" id="MobiDB-lite"/>
    </source>
</evidence>
<organism evidence="3 4">
    <name type="scientific">Catenulispora pinistramenti</name>
    <dbReference type="NCBI Taxonomy" id="2705254"/>
    <lineage>
        <taxon>Bacteria</taxon>
        <taxon>Bacillati</taxon>
        <taxon>Actinomycetota</taxon>
        <taxon>Actinomycetes</taxon>
        <taxon>Catenulisporales</taxon>
        <taxon>Catenulisporaceae</taxon>
        <taxon>Catenulispora</taxon>
    </lineage>
</organism>
<feature type="compositionally biased region" description="Low complexity" evidence="1">
    <location>
        <begin position="34"/>
        <end position="80"/>
    </location>
</feature>
<evidence type="ECO:0000259" key="2">
    <source>
        <dbReference type="Pfam" id="PF14016"/>
    </source>
</evidence>
<feature type="region of interest" description="Disordered" evidence="1">
    <location>
        <begin position="170"/>
        <end position="203"/>
    </location>
</feature>
<comment type="caution">
    <text evidence="3">The sequence shown here is derived from an EMBL/GenBank/DDBJ whole genome shotgun (WGS) entry which is preliminary data.</text>
</comment>
<sequence>MSISDSSHRIGIRLGAAVVVSLTAVALTAGCSSSKSSKAASTAPPPAATTTVTAAATSSSSGTVDGGASPSTTGSSSESAKPTTVGAGGPHDCSADMLSLSIAPLREPINHVMISAKNTSQLPCHLNQYPELRITPGQNSIITPLDTSKPAQPTILLAPGATAYAGLMTNSPDGSGKNGKNVPSLTLSLESSSPQGGGVGRPVTVAMPASADYIDSSAFVTYWQSDSQTAASS</sequence>
<feature type="domain" description="DUF4232" evidence="2">
    <location>
        <begin position="93"/>
        <end position="224"/>
    </location>
</feature>